<keyword evidence="2 5" id="KW-0812">Transmembrane</keyword>
<feature type="transmembrane region" description="Helical" evidence="5">
    <location>
        <begin position="292"/>
        <end position="315"/>
    </location>
</feature>
<dbReference type="EMBL" id="CP001108">
    <property type="protein sequence ID" value="ACF46590.1"/>
    <property type="molecule type" value="Genomic_DNA"/>
</dbReference>
<organism evidence="8 9">
    <name type="scientific">Prosthecochloris aestuarii (strain DSM 271 / SK 413)</name>
    <dbReference type="NCBI Taxonomy" id="290512"/>
    <lineage>
        <taxon>Bacteria</taxon>
        <taxon>Pseudomonadati</taxon>
        <taxon>Chlorobiota</taxon>
        <taxon>Chlorobiia</taxon>
        <taxon>Chlorobiales</taxon>
        <taxon>Chlorobiaceae</taxon>
        <taxon>Prosthecochloris</taxon>
    </lineage>
</organism>
<dbReference type="InterPro" id="IPR045275">
    <property type="entry name" value="MscS_archaea/bacteria_type"/>
</dbReference>
<dbReference type="SUPFAM" id="SSF50182">
    <property type="entry name" value="Sm-like ribonucleoproteins"/>
    <property type="match status" value="1"/>
</dbReference>
<evidence type="ECO:0000256" key="4">
    <source>
        <dbReference type="ARBA" id="ARBA00023136"/>
    </source>
</evidence>
<dbReference type="AlphaFoldDB" id="B4S9C0"/>
<dbReference type="Pfam" id="PF00924">
    <property type="entry name" value="MS_channel_2nd"/>
    <property type="match status" value="1"/>
</dbReference>
<feature type="domain" description="Mechanosensitive ion channel MscS" evidence="7">
    <location>
        <begin position="390"/>
        <end position="455"/>
    </location>
</feature>
<evidence type="ECO:0000259" key="7">
    <source>
        <dbReference type="Pfam" id="PF00924"/>
    </source>
</evidence>
<dbReference type="Proteomes" id="UP000002725">
    <property type="component" value="Chromosome"/>
</dbReference>
<keyword evidence="4 5" id="KW-0472">Membrane</keyword>
<keyword evidence="9" id="KW-1185">Reference proteome</keyword>
<dbReference type="GO" id="GO:0008381">
    <property type="term" value="F:mechanosensitive monoatomic ion channel activity"/>
    <property type="evidence" value="ECO:0007669"/>
    <property type="project" value="InterPro"/>
</dbReference>
<dbReference type="Gene3D" id="2.30.30.60">
    <property type="match status" value="1"/>
</dbReference>
<evidence type="ECO:0000256" key="6">
    <source>
        <dbReference type="SAM" id="SignalP"/>
    </source>
</evidence>
<dbReference type="RefSeq" id="WP_012506123.1">
    <property type="nucleotide sequence ID" value="NC_011059.1"/>
</dbReference>
<protein>
    <submittedName>
        <fullName evidence="8">MscS Mechanosensitive ion channel</fullName>
    </submittedName>
</protein>
<feature type="transmembrane region" description="Helical" evidence="5">
    <location>
        <begin position="347"/>
        <end position="367"/>
    </location>
</feature>
<dbReference type="eggNOG" id="COG0668">
    <property type="taxonomic scope" value="Bacteria"/>
</dbReference>
<evidence type="ECO:0000256" key="5">
    <source>
        <dbReference type="SAM" id="Phobius"/>
    </source>
</evidence>
<dbReference type="InterPro" id="IPR006685">
    <property type="entry name" value="MscS_channel_2nd"/>
</dbReference>
<feature type="chain" id="PRO_5002825792" evidence="6">
    <location>
        <begin position="23"/>
        <end position="548"/>
    </location>
</feature>
<dbReference type="InterPro" id="IPR010920">
    <property type="entry name" value="LSM_dom_sf"/>
</dbReference>
<gene>
    <name evidence="8" type="ordered locus">Paes_1572</name>
</gene>
<feature type="transmembrane region" description="Helical" evidence="5">
    <location>
        <begin position="183"/>
        <end position="204"/>
    </location>
</feature>
<dbReference type="PANTHER" id="PTHR30221">
    <property type="entry name" value="SMALL-CONDUCTANCE MECHANOSENSITIVE CHANNEL"/>
    <property type="match status" value="1"/>
</dbReference>
<name>B4S9C0_PROA2</name>
<dbReference type="HOGENOM" id="CLU_032048_1_0_10"/>
<accession>B4S9C0</accession>
<keyword evidence="3 5" id="KW-1133">Transmembrane helix</keyword>
<reference evidence="8" key="1">
    <citation type="submission" date="2008-06" db="EMBL/GenBank/DDBJ databases">
        <title>Complete sequence of chromosome of Prosthecochloris aestuarii DSM 271.</title>
        <authorList>
            <consortium name="US DOE Joint Genome Institute"/>
            <person name="Lucas S."/>
            <person name="Copeland A."/>
            <person name="Lapidus A."/>
            <person name="Glavina del Rio T."/>
            <person name="Dalin E."/>
            <person name="Tice H."/>
            <person name="Bruce D."/>
            <person name="Goodwin L."/>
            <person name="Pitluck S."/>
            <person name="Schmutz J."/>
            <person name="Larimer F."/>
            <person name="Land M."/>
            <person name="Hauser L."/>
            <person name="Kyrpides N."/>
            <person name="Anderson I."/>
            <person name="Liu Z."/>
            <person name="Li T."/>
            <person name="Zhao F."/>
            <person name="Overmann J."/>
            <person name="Bryant D.A."/>
            <person name="Richardson P."/>
        </authorList>
    </citation>
    <scope>NUCLEOTIDE SEQUENCE [LARGE SCALE GENOMIC DNA]</scope>
    <source>
        <strain evidence="8">DSM 271</strain>
    </source>
</reference>
<dbReference type="GO" id="GO:0016020">
    <property type="term" value="C:membrane"/>
    <property type="evidence" value="ECO:0007669"/>
    <property type="project" value="UniProtKB-SubCell"/>
</dbReference>
<keyword evidence="6" id="KW-0732">Signal</keyword>
<evidence type="ECO:0000256" key="2">
    <source>
        <dbReference type="ARBA" id="ARBA00022692"/>
    </source>
</evidence>
<feature type="signal peptide" evidence="6">
    <location>
        <begin position="1"/>
        <end position="22"/>
    </location>
</feature>
<dbReference type="KEGG" id="paa:Paes_1572"/>
<dbReference type="PANTHER" id="PTHR30221:SF18">
    <property type="entry name" value="SLL0590 PROTEIN"/>
    <property type="match status" value="1"/>
</dbReference>
<feature type="transmembrane region" description="Helical" evidence="5">
    <location>
        <begin position="373"/>
        <end position="391"/>
    </location>
</feature>
<proteinExistence type="predicted"/>
<feature type="transmembrane region" description="Helical" evidence="5">
    <location>
        <begin position="252"/>
        <end position="272"/>
    </location>
</feature>
<sequence length="548" mass="61803">MNKPFITLYRSLLLSLIFMVQAQALFATVDSVQQTLMDSPGEEQAGDTSAIQMPEPARVSDKEVVSAFSDSLGVQQGSPVIFNNQELFRLYDPIGAIPVEERAEQTSRLLDKFFRSAIPVDSLTIAEGDTLSAIRTPEEIIAAFSDIDAEKESMSRQELAITVLKKIILQTTRLREESSGKSILFSLLKSIALFLALTVVWHYLNSFFTFLDGWIQKLRLHHRTNSESKLIQLLSPDHLAAGFGWFSRVTELFLKILLIYAYLATVFSFFPWTSDLSTNLLEFVLQPGKKLISEFVALIPNGIAVLILITIIRYLGKFSDVVFHNIDKGELKFVGFEREWAEPTRKIVKIILYFLLAFLLFASLPLFKNQASIVIVIIFGLTFSLSAVPSVKNVISSIMLNYTGSFRLGDHVQIGAIKGEIIYKGLLITRIRNVCNEIVIIPNSQVFHSKIVNYTESIQKNGHLTIEVVFHLKENIKTEVLRQKIVEAALATEGIMLDPKPVVSRAENLNGKYGFKLRANTQKIQQIEHLHTKLSQNIQDRLLDNNIR</sequence>
<dbReference type="STRING" id="290512.Paes_1572"/>
<evidence type="ECO:0000256" key="3">
    <source>
        <dbReference type="ARBA" id="ARBA00022989"/>
    </source>
</evidence>
<evidence type="ECO:0000313" key="9">
    <source>
        <dbReference type="Proteomes" id="UP000002725"/>
    </source>
</evidence>
<comment type="subcellular location">
    <subcellularLocation>
        <location evidence="1">Membrane</location>
    </subcellularLocation>
</comment>
<evidence type="ECO:0000313" key="8">
    <source>
        <dbReference type="EMBL" id="ACF46590.1"/>
    </source>
</evidence>
<evidence type="ECO:0000256" key="1">
    <source>
        <dbReference type="ARBA" id="ARBA00004370"/>
    </source>
</evidence>
<dbReference type="InterPro" id="IPR023408">
    <property type="entry name" value="MscS_beta-dom_sf"/>
</dbReference>